<evidence type="ECO:0000259" key="5">
    <source>
        <dbReference type="Pfam" id="PF01385"/>
    </source>
</evidence>
<dbReference type="InterPro" id="IPR001959">
    <property type="entry name" value="Transposase"/>
</dbReference>
<reference evidence="7 8" key="1">
    <citation type="journal article" date="2018" name="Genome Announc.">
        <title>Complete genomes of two Megasphaera elsdenii strains, NCIMB 702410 and ATCC 25940.</title>
        <authorList>
            <person name="Hatmaker E.A."/>
            <person name="O'Dell K."/>
            <person name="Riley L.A."/>
            <person name="Klingeman D.M."/>
            <person name="Guss A.M."/>
        </authorList>
    </citation>
    <scope>NUCLEOTIDE SEQUENCE [LARGE SCALE GENOMIC DNA]</scope>
    <source>
        <strain evidence="7 8">NCIMB702410</strain>
    </source>
</reference>
<keyword evidence="2" id="KW-0815">Transposition</keyword>
<dbReference type="NCBIfam" id="NF040570">
    <property type="entry name" value="guided_TnpB"/>
    <property type="match status" value="1"/>
</dbReference>
<dbReference type="InterPro" id="IPR010095">
    <property type="entry name" value="Cas12f1-like_TNB"/>
</dbReference>
<dbReference type="GO" id="GO:0032196">
    <property type="term" value="P:transposition"/>
    <property type="evidence" value="ECO:0007669"/>
    <property type="project" value="UniProtKB-KW"/>
</dbReference>
<evidence type="ECO:0000256" key="3">
    <source>
        <dbReference type="ARBA" id="ARBA00023125"/>
    </source>
</evidence>
<feature type="domain" description="Probable transposase IS891/IS1136/IS1341" evidence="5">
    <location>
        <begin position="187"/>
        <end position="292"/>
    </location>
</feature>
<dbReference type="AlphaFoldDB" id="A0A2S0M4F4"/>
<feature type="domain" description="Cas12f1-like TNB" evidence="6">
    <location>
        <begin position="318"/>
        <end position="384"/>
    </location>
</feature>
<protein>
    <submittedName>
        <fullName evidence="7">Transposase</fullName>
    </submittedName>
</protein>
<sequence>MSNLTKTIKLRIHVTPEQETLFRQMTEQYRQACNFVSQYIFDHRFNMTYQSLNSELYSDLRSQFGLKSQLAQSSIKTTIARYKTVKQQLFQNPYRYKDENGNWQRIAKTLEWLWKPVFFSRPQVDLVRNRDYSFVGSGQVLSINTLGKRTKCTFEGKHFAEYLDGSYDLGTAKLVELKGLWYLHIPVTKIVEDFQKETVRHVVGIDRGLRFLTVSYDEQGKTEFVSGRKVATQRHKFQEVRKQLQSKGTKSAKRKLKAISGRENRWMSDVNHQISKTLIEKYGKDTLFVLEDLTSVSFEESNLSRTAKQNNDLRSWAFYQLEQFLTYKAHENRSEVLKVSARYTSQRCPKCGTIHKENRDHHRHLYSCQCGYRSNDDRIGAMNIQLLGTMWISGDNNPRYERITTALE</sequence>
<keyword evidence="4" id="KW-0233">DNA recombination</keyword>
<gene>
    <name evidence="7" type="ORF">C6Y28_01120</name>
</gene>
<evidence type="ECO:0000256" key="1">
    <source>
        <dbReference type="ARBA" id="ARBA00008761"/>
    </source>
</evidence>
<dbReference type="EMBL" id="CP027569">
    <property type="protein sequence ID" value="AVO26339.1"/>
    <property type="molecule type" value="Genomic_DNA"/>
</dbReference>
<organism evidence="7 8">
    <name type="scientific">Megasphaera elsdenii</name>
    <dbReference type="NCBI Taxonomy" id="907"/>
    <lineage>
        <taxon>Bacteria</taxon>
        <taxon>Bacillati</taxon>
        <taxon>Bacillota</taxon>
        <taxon>Negativicutes</taxon>
        <taxon>Veillonellales</taxon>
        <taxon>Veillonellaceae</taxon>
        <taxon>Megasphaera</taxon>
    </lineage>
</organism>
<accession>A0A2S0M4F4</accession>
<dbReference type="GO" id="GO:0003677">
    <property type="term" value="F:DNA binding"/>
    <property type="evidence" value="ECO:0007669"/>
    <property type="project" value="UniProtKB-KW"/>
</dbReference>
<evidence type="ECO:0000259" key="6">
    <source>
        <dbReference type="Pfam" id="PF07282"/>
    </source>
</evidence>
<dbReference type="NCBIfam" id="TIGR01766">
    <property type="entry name" value="IS200/IS605 family accessory protein TnpB-like domain"/>
    <property type="match status" value="1"/>
</dbReference>
<evidence type="ECO:0000256" key="4">
    <source>
        <dbReference type="ARBA" id="ARBA00023172"/>
    </source>
</evidence>
<dbReference type="Pfam" id="PF01385">
    <property type="entry name" value="OrfB_IS605"/>
    <property type="match status" value="1"/>
</dbReference>
<dbReference type="GO" id="GO:0006310">
    <property type="term" value="P:DNA recombination"/>
    <property type="evidence" value="ECO:0007669"/>
    <property type="project" value="UniProtKB-KW"/>
</dbReference>
<dbReference type="Pfam" id="PF07282">
    <property type="entry name" value="Cas12f1-like_TNB"/>
    <property type="match status" value="1"/>
</dbReference>
<dbReference type="Proteomes" id="UP000238358">
    <property type="component" value="Chromosome"/>
</dbReference>
<evidence type="ECO:0000256" key="2">
    <source>
        <dbReference type="ARBA" id="ARBA00022578"/>
    </source>
</evidence>
<evidence type="ECO:0000313" key="7">
    <source>
        <dbReference type="EMBL" id="AVO26339.1"/>
    </source>
</evidence>
<evidence type="ECO:0000313" key="8">
    <source>
        <dbReference type="Proteomes" id="UP000238358"/>
    </source>
</evidence>
<keyword evidence="3" id="KW-0238">DNA-binding</keyword>
<dbReference type="OrthoDB" id="4278026at2"/>
<proteinExistence type="inferred from homology"/>
<comment type="similarity">
    <text evidence="1">In the C-terminal section; belongs to the transposase 35 family.</text>
</comment>
<dbReference type="RefSeq" id="WP_027895338.1">
    <property type="nucleotide sequence ID" value="NZ_CP027569.1"/>
</dbReference>
<name>A0A2S0M4F4_MEGEL</name>